<comment type="caution">
    <text evidence="1">The sequence shown here is derived from an EMBL/GenBank/DDBJ whole genome shotgun (WGS) entry which is preliminary data.</text>
</comment>
<evidence type="ECO:0000313" key="3">
    <source>
        <dbReference type="Proteomes" id="UP001157418"/>
    </source>
</evidence>
<accession>A0AAU9MDT6</accession>
<dbReference type="PANTHER" id="PTHR34546:SF3">
    <property type="entry name" value="OS06G0153600 PROTEIN"/>
    <property type="match status" value="1"/>
</dbReference>
<name>A0AAU9MDT6_9ASTR</name>
<gene>
    <name evidence="1" type="ORF">LVIROSA_LOCUS12007</name>
    <name evidence="2" type="ORF">LVIROSA_LOCUS18380</name>
</gene>
<sequence>MFIDDEELKGYYGKHCGDGGEFSCLVCGVVNEKHLKRLKKFKECVALVEHSISIAKRKKIRSHRAYGRGNDVNGGCNSAFNKIMDDGLLNPDEKAHVSET</sequence>
<reference evidence="1 3" key="1">
    <citation type="submission" date="2022-01" db="EMBL/GenBank/DDBJ databases">
        <authorList>
            <person name="Xiong W."/>
            <person name="Schranz E."/>
        </authorList>
    </citation>
    <scope>NUCLEOTIDE SEQUENCE [LARGE SCALE GENOMIC DNA]</scope>
</reference>
<dbReference type="AlphaFoldDB" id="A0AAU9MDT6"/>
<evidence type="ECO:0000313" key="2">
    <source>
        <dbReference type="EMBL" id="CAH1431672.1"/>
    </source>
</evidence>
<organism evidence="1 3">
    <name type="scientific">Lactuca virosa</name>
    <dbReference type="NCBI Taxonomy" id="75947"/>
    <lineage>
        <taxon>Eukaryota</taxon>
        <taxon>Viridiplantae</taxon>
        <taxon>Streptophyta</taxon>
        <taxon>Embryophyta</taxon>
        <taxon>Tracheophyta</taxon>
        <taxon>Spermatophyta</taxon>
        <taxon>Magnoliopsida</taxon>
        <taxon>eudicotyledons</taxon>
        <taxon>Gunneridae</taxon>
        <taxon>Pentapetalae</taxon>
        <taxon>asterids</taxon>
        <taxon>campanulids</taxon>
        <taxon>Asterales</taxon>
        <taxon>Asteraceae</taxon>
        <taxon>Cichorioideae</taxon>
        <taxon>Cichorieae</taxon>
        <taxon>Lactucinae</taxon>
        <taxon>Lactuca</taxon>
    </lineage>
</organism>
<dbReference type="EMBL" id="CAKMRJ010001945">
    <property type="protein sequence ID" value="CAH1424827.1"/>
    <property type="molecule type" value="Genomic_DNA"/>
</dbReference>
<dbReference type="EMBL" id="CAKMRJ010003334">
    <property type="protein sequence ID" value="CAH1431672.1"/>
    <property type="molecule type" value="Genomic_DNA"/>
</dbReference>
<keyword evidence="3" id="KW-1185">Reference proteome</keyword>
<dbReference type="PANTHER" id="PTHR34546">
    <property type="entry name" value="OS06G0153600 PROTEIN"/>
    <property type="match status" value="1"/>
</dbReference>
<protein>
    <submittedName>
        <fullName evidence="1">Uncharacterized protein</fullName>
    </submittedName>
</protein>
<dbReference type="Proteomes" id="UP001157418">
    <property type="component" value="Unassembled WGS sequence"/>
</dbReference>
<proteinExistence type="predicted"/>
<evidence type="ECO:0000313" key="1">
    <source>
        <dbReference type="EMBL" id="CAH1424827.1"/>
    </source>
</evidence>